<dbReference type="EMBL" id="MU001681">
    <property type="protein sequence ID" value="KAF2457055.1"/>
    <property type="molecule type" value="Genomic_DNA"/>
</dbReference>
<sequence length="156" mass="17244">MLVDGKDGRRSALSSHGPFFVRVIWLSRAESGRADYAAVMYAFAPCCKSRSVSTRGCGYPQSLLSSNLFFFSVQFPSRTRLHRPKHHQRGQEGSVSSGLPLSALLRHTPQPRALFPLNPSQPSTSRPCLSVSPALSVCLSCLESVHQFQKRARERA</sequence>
<proteinExistence type="predicted"/>
<protein>
    <submittedName>
        <fullName evidence="1">Uncharacterized protein</fullName>
    </submittedName>
</protein>
<reference evidence="1" key="1">
    <citation type="journal article" date="2020" name="Stud. Mycol.">
        <title>101 Dothideomycetes genomes: a test case for predicting lifestyles and emergence of pathogens.</title>
        <authorList>
            <person name="Haridas S."/>
            <person name="Albert R."/>
            <person name="Binder M."/>
            <person name="Bloem J."/>
            <person name="Labutti K."/>
            <person name="Salamov A."/>
            <person name="Andreopoulos B."/>
            <person name="Baker S."/>
            <person name="Barry K."/>
            <person name="Bills G."/>
            <person name="Bluhm B."/>
            <person name="Cannon C."/>
            <person name="Castanera R."/>
            <person name="Culley D."/>
            <person name="Daum C."/>
            <person name="Ezra D."/>
            <person name="Gonzalez J."/>
            <person name="Henrissat B."/>
            <person name="Kuo A."/>
            <person name="Liang C."/>
            <person name="Lipzen A."/>
            <person name="Lutzoni F."/>
            <person name="Magnuson J."/>
            <person name="Mondo S."/>
            <person name="Nolan M."/>
            <person name="Ohm R."/>
            <person name="Pangilinan J."/>
            <person name="Park H.-J."/>
            <person name="Ramirez L."/>
            <person name="Alfaro M."/>
            <person name="Sun H."/>
            <person name="Tritt A."/>
            <person name="Yoshinaga Y."/>
            <person name="Zwiers L.-H."/>
            <person name="Turgeon B."/>
            <person name="Goodwin S."/>
            <person name="Spatafora J."/>
            <person name="Crous P."/>
            <person name="Grigoriev I."/>
        </authorList>
    </citation>
    <scope>NUCLEOTIDE SEQUENCE</scope>
    <source>
        <strain evidence="1">ATCC 16933</strain>
    </source>
</reference>
<evidence type="ECO:0000313" key="1">
    <source>
        <dbReference type="EMBL" id="KAF2457055.1"/>
    </source>
</evidence>
<evidence type="ECO:0000313" key="2">
    <source>
        <dbReference type="Proteomes" id="UP000799766"/>
    </source>
</evidence>
<dbReference type="Proteomes" id="UP000799766">
    <property type="component" value="Unassembled WGS sequence"/>
</dbReference>
<dbReference type="AlphaFoldDB" id="A0A6A6NZ83"/>
<gene>
    <name evidence="1" type="ORF">BDY21DRAFT_344782</name>
</gene>
<name>A0A6A6NZ83_9PEZI</name>
<accession>A0A6A6NZ83</accession>
<organism evidence="1 2">
    <name type="scientific">Lineolata rhizophorae</name>
    <dbReference type="NCBI Taxonomy" id="578093"/>
    <lineage>
        <taxon>Eukaryota</taxon>
        <taxon>Fungi</taxon>
        <taxon>Dikarya</taxon>
        <taxon>Ascomycota</taxon>
        <taxon>Pezizomycotina</taxon>
        <taxon>Dothideomycetes</taxon>
        <taxon>Dothideomycetes incertae sedis</taxon>
        <taxon>Lineolatales</taxon>
        <taxon>Lineolataceae</taxon>
        <taxon>Lineolata</taxon>
    </lineage>
</organism>
<keyword evidence="2" id="KW-1185">Reference proteome</keyword>